<organism evidence="1 2">
    <name type="scientific">Candidatus Parabacteroides intestinipullorum</name>
    <dbReference type="NCBI Taxonomy" id="2838723"/>
    <lineage>
        <taxon>Bacteria</taxon>
        <taxon>Pseudomonadati</taxon>
        <taxon>Bacteroidota</taxon>
        <taxon>Bacteroidia</taxon>
        <taxon>Bacteroidales</taxon>
        <taxon>Tannerellaceae</taxon>
        <taxon>Parabacteroides</taxon>
    </lineage>
</organism>
<accession>A0A9D1X702</accession>
<evidence type="ECO:0000313" key="2">
    <source>
        <dbReference type="Proteomes" id="UP000886740"/>
    </source>
</evidence>
<evidence type="ECO:0000313" key="1">
    <source>
        <dbReference type="EMBL" id="HIX74057.1"/>
    </source>
</evidence>
<protein>
    <submittedName>
        <fullName evidence="1">Addiction module toxin RelE</fullName>
    </submittedName>
</protein>
<dbReference type="EMBL" id="DXEL01000028">
    <property type="protein sequence ID" value="HIX74057.1"/>
    <property type="molecule type" value="Genomic_DNA"/>
</dbReference>
<reference evidence="1" key="1">
    <citation type="journal article" date="2021" name="PeerJ">
        <title>Extensive microbial diversity within the chicken gut microbiome revealed by metagenomics and culture.</title>
        <authorList>
            <person name="Gilroy R."/>
            <person name="Ravi A."/>
            <person name="Getino M."/>
            <person name="Pursley I."/>
            <person name="Horton D.L."/>
            <person name="Alikhan N.F."/>
            <person name="Baker D."/>
            <person name="Gharbi K."/>
            <person name="Hall N."/>
            <person name="Watson M."/>
            <person name="Adriaenssens E.M."/>
            <person name="Foster-Nyarko E."/>
            <person name="Jarju S."/>
            <person name="Secka A."/>
            <person name="Antonio M."/>
            <person name="Oren A."/>
            <person name="Chaudhuri R.R."/>
            <person name="La Ragione R."/>
            <person name="Hildebrand F."/>
            <person name="Pallen M.J."/>
        </authorList>
    </citation>
    <scope>NUCLEOTIDE SEQUENCE</scope>
    <source>
        <strain evidence="1">ChiGjej6B6-14162</strain>
    </source>
</reference>
<proteinExistence type="predicted"/>
<name>A0A9D1X702_9BACT</name>
<dbReference type="AlphaFoldDB" id="A0A9D1X702"/>
<gene>
    <name evidence="1" type="ORF">H9977_03320</name>
</gene>
<comment type="caution">
    <text evidence="1">The sequence shown here is derived from an EMBL/GenBank/DDBJ whole genome shotgun (WGS) entry which is preliminary data.</text>
</comment>
<reference evidence="1" key="2">
    <citation type="submission" date="2021-04" db="EMBL/GenBank/DDBJ databases">
        <authorList>
            <person name="Gilroy R."/>
        </authorList>
    </citation>
    <scope>NUCLEOTIDE SEQUENCE</scope>
    <source>
        <strain evidence="1">ChiGjej6B6-14162</strain>
    </source>
</reference>
<dbReference type="Proteomes" id="UP000886740">
    <property type="component" value="Unassembled WGS sequence"/>
</dbReference>
<sequence>MSYKIETFKAFNREFKRLYKKYPSLKQDLAKLGEDLAINPFIGVDLGHGLRKIRMAIGSKGKGKSHGARVITYTSTVINVSGDGVVTLLTIYDKGERDSISLEEIKDLMESWDQ</sequence>